<dbReference type="PANTHER" id="PTHR34137">
    <property type="entry name" value="EXODEOXYRIBONUCLEASE 7 SMALL SUBUNIT"/>
    <property type="match status" value="1"/>
</dbReference>
<dbReference type="SUPFAM" id="SSF116842">
    <property type="entry name" value="XseB-like"/>
    <property type="match status" value="1"/>
</dbReference>
<evidence type="ECO:0000256" key="7">
    <source>
        <dbReference type="SAM" id="MobiDB-lite"/>
    </source>
</evidence>
<proteinExistence type="inferred from homology"/>
<accession>A0A221VY23</accession>
<dbReference type="PANTHER" id="PTHR34137:SF1">
    <property type="entry name" value="EXODEOXYRIBONUCLEASE 7 SMALL SUBUNIT"/>
    <property type="match status" value="1"/>
</dbReference>
<dbReference type="NCBIfam" id="NF002139">
    <property type="entry name" value="PRK00977.1-3"/>
    <property type="match status" value="1"/>
</dbReference>
<dbReference type="HAMAP" id="MF_00337">
    <property type="entry name" value="Exonuc_7_S"/>
    <property type="match status" value="1"/>
</dbReference>
<gene>
    <name evidence="6 8" type="primary">xseB</name>
    <name evidence="8" type="ORF">AHOG_03965</name>
</gene>
<sequence length="88" mass="9618">MSEQEERSTAAAVEPDAEQAAMGYEQARDELADVVRRLEQGGLSLEESLALWERGEALATVCERRLAGARDRVERALASVTPPEDSES</sequence>
<keyword evidence="2 6" id="KW-0963">Cytoplasm</keyword>
<dbReference type="GO" id="GO:0008855">
    <property type="term" value="F:exodeoxyribonuclease VII activity"/>
    <property type="evidence" value="ECO:0007669"/>
    <property type="project" value="UniProtKB-UniRule"/>
</dbReference>
<evidence type="ECO:0000256" key="1">
    <source>
        <dbReference type="ARBA" id="ARBA00009998"/>
    </source>
</evidence>
<comment type="subunit">
    <text evidence="6">Heterooligomer composed of large and small subunits.</text>
</comment>
<dbReference type="KEGG" id="ahg:AHOG_03965"/>
<dbReference type="GO" id="GO:0009318">
    <property type="term" value="C:exodeoxyribonuclease VII complex"/>
    <property type="evidence" value="ECO:0007669"/>
    <property type="project" value="UniProtKB-UniRule"/>
</dbReference>
<evidence type="ECO:0000256" key="2">
    <source>
        <dbReference type="ARBA" id="ARBA00022490"/>
    </source>
</evidence>
<evidence type="ECO:0000256" key="6">
    <source>
        <dbReference type="HAMAP-Rule" id="MF_00337"/>
    </source>
</evidence>
<dbReference type="Pfam" id="PF02609">
    <property type="entry name" value="Exonuc_VII_S"/>
    <property type="match status" value="1"/>
</dbReference>
<organism evidence="8 9">
    <name type="scientific">Actinoalloteichus hoggarensis</name>
    <dbReference type="NCBI Taxonomy" id="1470176"/>
    <lineage>
        <taxon>Bacteria</taxon>
        <taxon>Bacillati</taxon>
        <taxon>Actinomycetota</taxon>
        <taxon>Actinomycetes</taxon>
        <taxon>Pseudonocardiales</taxon>
        <taxon>Pseudonocardiaceae</taxon>
        <taxon>Actinoalloteichus</taxon>
    </lineage>
</organism>
<dbReference type="GO" id="GO:0005829">
    <property type="term" value="C:cytosol"/>
    <property type="evidence" value="ECO:0007669"/>
    <property type="project" value="TreeGrafter"/>
</dbReference>
<keyword evidence="5 6" id="KW-0269">Exonuclease</keyword>
<dbReference type="Gene3D" id="1.10.287.1040">
    <property type="entry name" value="Exonuclease VII, small subunit"/>
    <property type="match status" value="1"/>
</dbReference>
<dbReference type="Proteomes" id="UP000204221">
    <property type="component" value="Chromosome"/>
</dbReference>
<comment type="catalytic activity">
    <reaction evidence="6">
        <text>Exonucleolytic cleavage in either 5'- to 3'- or 3'- to 5'-direction to yield nucleoside 5'-phosphates.</text>
        <dbReference type="EC" id="3.1.11.6"/>
    </reaction>
</comment>
<reference evidence="8 9" key="1">
    <citation type="submission" date="2017-07" db="EMBL/GenBank/DDBJ databases">
        <title>Complete genome sequence of Actinoalloteichus hoggarensis DSM 45943, type strain of Actinoalloteichus hoggarensis.</title>
        <authorList>
            <person name="Ruckert C."/>
            <person name="Nouioui I."/>
            <person name="Willmese J."/>
            <person name="van Wezel G."/>
            <person name="Klenk H.-P."/>
            <person name="Kalinowski J."/>
            <person name="Zotchev S.B."/>
        </authorList>
    </citation>
    <scope>NUCLEOTIDE SEQUENCE [LARGE SCALE GENOMIC DNA]</scope>
    <source>
        <strain evidence="8 9">DSM 45943</strain>
    </source>
</reference>
<keyword evidence="9" id="KW-1185">Reference proteome</keyword>
<evidence type="ECO:0000313" key="8">
    <source>
        <dbReference type="EMBL" id="ASO18449.1"/>
    </source>
</evidence>
<keyword evidence="3 6" id="KW-0540">Nuclease</keyword>
<dbReference type="InterPro" id="IPR037004">
    <property type="entry name" value="Exonuc_VII_ssu_sf"/>
</dbReference>
<comment type="function">
    <text evidence="6">Bidirectionally degrades single-stranded DNA into large acid-insoluble oligonucleotides, which are then degraded further into small acid-soluble oligonucleotides.</text>
</comment>
<comment type="subcellular location">
    <subcellularLocation>
        <location evidence="6">Cytoplasm</location>
    </subcellularLocation>
</comment>
<comment type="similarity">
    <text evidence="1 6">Belongs to the XseB family.</text>
</comment>
<evidence type="ECO:0000256" key="4">
    <source>
        <dbReference type="ARBA" id="ARBA00022801"/>
    </source>
</evidence>
<dbReference type="NCBIfam" id="TIGR01280">
    <property type="entry name" value="xseB"/>
    <property type="match status" value="1"/>
</dbReference>
<dbReference type="EC" id="3.1.11.6" evidence="6"/>
<protein>
    <recommendedName>
        <fullName evidence="6">Exodeoxyribonuclease 7 small subunit</fullName>
        <ecNumber evidence="6">3.1.11.6</ecNumber>
    </recommendedName>
    <alternativeName>
        <fullName evidence="6">Exodeoxyribonuclease VII small subunit</fullName>
        <shortName evidence="6">Exonuclease VII small subunit</shortName>
    </alternativeName>
</protein>
<evidence type="ECO:0000256" key="3">
    <source>
        <dbReference type="ARBA" id="ARBA00022722"/>
    </source>
</evidence>
<feature type="compositionally biased region" description="Low complexity" evidence="7">
    <location>
        <begin position="10"/>
        <end position="21"/>
    </location>
</feature>
<dbReference type="EMBL" id="CP022521">
    <property type="protein sequence ID" value="ASO18449.1"/>
    <property type="molecule type" value="Genomic_DNA"/>
</dbReference>
<name>A0A221VY23_9PSEU</name>
<dbReference type="InterPro" id="IPR003761">
    <property type="entry name" value="Exonuc_VII_S"/>
</dbReference>
<feature type="region of interest" description="Disordered" evidence="7">
    <location>
        <begin position="1"/>
        <end position="25"/>
    </location>
</feature>
<dbReference type="GO" id="GO:0006308">
    <property type="term" value="P:DNA catabolic process"/>
    <property type="evidence" value="ECO:0007669"/>
    <property type="project" value="UniProtKB-UniRule"/>
</dbReference>
<evidence type="ECO:0000313" key="9">
    <source>
        <dbReference type="Proteomes" id="UP000204221"/>
    </source>
</evidence>
<keyword evidence="4 6" id="KW-0378">Hydrolase</keyword>
<evidence type="ECO:0000256" key="5">
    <source>
        <dbReference type="ARBA" id="ARBA00022839"/>
    </source>
</evidence>
<dbReference type="AlphaFoldDB" id="A0A221VY23"/>